<dbReference type="Gene3D" id="3.30.70.330">
    <property type="match status" value="3"/>
</dbReference>
<evidence type="ECO:0000313" key="6">
    <source>
        <dbReference type="Proteomes" id="UP001497382"/>
    </source>
</evidence>
<evidence type="ECO:0000313" key="5">
    <source>
        <dbReference type="EMBL" id="CAL1282323.1"/>
    </source>
</evidence>
<evidence type="ECO:0000256" key="3">
    <source>
        <dbReference type="PROSITE-ProRule" id="PRU00176"/>
    </source>
</evidence>
<comment type="caution">
    <text evidence="5">The sequence shown here is derived from an EMBL/GenBank/DDBJ whole genome shotgun (WGS) entry which is preliminary data.</text>
</comment>
<dbReference type="PANTHER" id="PTHR24012">
    <property type="entry name" value="RNA BINDING PROTEIN"/>
    <property type="match status" value="1"/>
</dbReference>
<sequence>MMARSILIENLSPKTDVTKLCEIFGRFGRILSANIETDSSLTSLCKGHISYDTPNSAYYAIKEISGKNHFGRPVYVKHDKTSENSADSTESGFYKKIFVKNIDLNWDDYNLVGEFERFGEIVDAKVSQTDGQSNGYGFVRFQKHSSAKMAVKVMNNRVVNNKMLFVQPFTYKDNVKMTTDSMKKVEEKPIQPNNLFIKNLPKDMDENELRDLFKKFGAIQSVRVATDSAQKSKGYGFVCFHSEIMAAKAQKQMNGLSYKSKILEVSFYKKKLDHYPAHSKVEEIQKESYSFFPSDTKTVFSFSAKG</sequence>
<accession>A0AAV2AE50</accession>
<keyword evidence="1" id="KW-0677">Repeat</keyword>
<gene>
    <name evidence="5" type="ORF">LARSCL_LOCUS12037</name>
</gene>
<dbReference type="GO" id="GO:0009967">
    <property type="term" value="P:positive regulation of signal transduction"/>
    <property type="evidence" value="ECO:0007669"/>
    <property type="project" value="UniProtKB-ARBA"/>
</dbReference>
<proteinExistence type="predicted"/>
<dbReference type="InterPro" id="IPR012677">
    <property type="entry name" value="Nucleotide-bd_a/b_plait_sf"/>
</dbReference>
<dbReference type="Pfam" id="PF00076">
    <property type="entry name" value="RRM_1"/>
    <property type="match status" value="3"/>
</dbReference>
<dbReference type="FunFam" id="3.30.70.330:FF:000383">
    <property type="entry name" value="Sex lethal, isoform D"/>
    <property type="match status" value="1"/>
</dbReference>
<dbReference type="InterPro" id="IPR000504">
    <property type="entry name" value="RRM_dom"/>
</dbReference>
<organism evidence="5 6">
    <name type="scientific">Larinioides sclopetarius</name>
    <dbReference type="NCBI Taxonomy" id="280406"/>
    <lineage>
        <taxon>Eukaryota</taxon>
        <taxon>Metazoa</taxon>
        <taxon>Ecdysozoa</taxon>
        <taxon>Arthropoda</taxon>
        <taxon>Chelicerata</taxon>
        <taxon>Arachnida</taxon>
        <taxon>Araneae</taxon>
        <taxon>Araneomorphae</taxon>
        <taxon>Entelegynae</taxon>
        <taxon>Araneoidea</taxon>
        <taxon>Araneidae</taxon>
        <taxon>Larinioides</taxon>
    </lineage>
</organism>
<evidence type="ECO:0000256" key="1">
    <source>
        <dbReference type="ARBA" id="ARBA00022737"/>
    </source>
</evidence>
<dbReference type="SUPFAM" id="SSF54928">
    <property type="entry name" value="RNA-binding domain, RBD"/>
    <property type="match status" value="2"/>
</dbReference>
<dbReference type="CDD" id="cd00590">
    <property type="entry name" value="RRM_SF"/>
    <property type="match status" value="3"/>
</dbReference>
<dbReference type="GO" id="GO:0005737">
    <property type="term" value="C:cytoplasm"/>
    <property type="evidence" value="ECO:0007669"/>
    <property type="project" value="UniProtKB-ARBA"/>
</dbReference>
<keyword evidence="6" id="KW-1185">Reference proteome</keyword>
<reference evidence="5 6" key="1">
    <citation type="submission" date="2024-04" db="EMBL/GenBank/DDBJ databases">
        <authorList>
            <person name="Rising A."/>
            <person name="Reimegard J."/>
            <person name="Sonavane S."/>
            <person name="Akerstrom W."/>
            <person name="Nylinder S."/>
            <person name="Hedman E."/>
            <person name="Kallberg Y."/>
        </authorList>
    </citation>
    <scope>NUCLEOTIDE SEQUENCE [LARGE SCALE GENOMIC DNA]</scope>
</reference>
<keyword evidence="2 3" id="KW-0694">RNA-binding</keyword>
<feature type="domain" description="RRM" evidence="4">
    <location>
        <begin position="193"/>
        <end position="270"/>
    </location>
</feature>
<dbReference type="PROSITE" id="PS50102">
    <property type="entry name" value="RRM"/>
    <property type="match status" value="3"/>
</dbReference>
<feature type="domain" description="RRM" evidence="4">
    <location>
        <begin position="4"/>
        <end position="81"/>
    </location>
</feature>
<protein>
    <recommendedName>
        <fullName evidence="4">RRM domain-containing protein</fullName>
    </recommendedName>
</protein>
<name>A0AAV2AE50_9ARAC</name>
<dbReference type="SMART" id="SM00360">
    <property type="entry name" value="RRM"/>
    <property type="match status" value="3"/>
</dbReference>
<evidence type="ECO:0000256" key="2">
    <source>
        <dbReference type="ARBA" id="ARBA00022884"/>
    </source>
</evidence>
<dbReference type="GO" id="GO:0010629">
    <property type="term" value="P:negative regulation of gene expression"/>
    <property type="evidence" value="ECO:0007669"/>
    <property type="project" value="UniProtKB-ARBA"/>
</dbReference>
<dbReference type="GO" id="GO:0003729">
    <property type="term" value="F:mRNA binding"/>
    <property type="evidence" value="ECO:0007669"/>
    <property type="project" value="UniProtKB-ARBA"/>
</dbReference>
<evidence type="ECO:0000259" key="4">
    <source>
        <dbReference type="PROSITE" id="PS50102"/>
    </source>
</evidence>
<dbReference type="AlphaFoldDB" id="A0AAV2AE50"/>
<dbReference type="Proteomes" id="UP001497382">
    <property type="component" value="Unassembled WGS sequence"/>
</dbReference>
<feature type="domain" description="RRM" evidence="4">
    <location>
        <begin position="95"/>
        <end position="171"/>
    </location>
</feature>
<dbReference type="EMBL" id="CAXIEN010000155">
    <property type="protein sequence ID" value="CAL1282323.1"/>
    <property type="molecule type" value="Genomic_DNA"/>
</dbReference>
<dbReference type="InterPro" id="IPR035979">
    <property type="entry name" value="RBD_domain_sf"/>
</dbReference>